<reference evidence="2" key="1">
    <citation type="journal article" date="2017" name="Nature">
        <title>The sunflower genome provides insights into oil metabolism, flowering and Asterid evolution.</title>
        <authorList>
            <person name="Badouin H."/>
            <person name="Gouzy J."/>
            <person name="Grassa C.J."/>
            <person name="Murat F."/>
            <person name="Staton S.E."/>
            <person name="Cottret L."/>
            <person name="Lelandais-Briere C."/>
            <person name="Owens G.L."/>
            <person name="Carrere S."/>
            <person name="Mayjonade B."/>
            <person name="Legrand L."/>
            <person name="Gill N."/>
            <person name="Kane N.C."/>
            <person name="Bowers J.E."/>
            <person name="Hubner S."/>
            <person name="Bellec A."/>
            <person name="Berard A."/>
            <person name="Berges H."/>
            <person name="Blanchet N."/>
            <person name="Boniface M.C."/>
            <person name="Brunel D."/>
            <person name="Catrice O."/>
            <person name="Chaidir N."/>
            <person name="Claudel C."/>
            <person name="Donnadieu C."/>
            <person name="Faraut T."/>
            <person name="Fievet G."/>
            <person name="Helmstetter N."/>
            <person name="King M."/>
            <person name="Knapp S.J."/>
            <person name="Lai Z."/>
            <person name="Le Paslier M.C."/>
            <person name="Lippi Y."/>
            <person name="Lorenzon L."/>
            <person name="Mandel J.R."/>
            <person name="Marage G."/>
            <person name="Marchand G."/>
            <person name="Marquand E."/>
            <person name="Bret-Mestries E."/>
            <person name="Morien E."/>
            <person name="Nambeesan S."/>
            <person name="Nguyen T."/>
            <person name="Pegot-Espagnet P."/>
            <person name="Pouilly N."/>
            <person name="Raftis F."/>
            <person name="Sallet E."/>
            <person name="Schiex T."/>
            <person name="Thomas J."/>
            <person name="Vandecasteele C."/>
            <person name="Vares D."/>
            <person name="Vear F."/>
            <person name="Vautrin S."/>
            <person name="Crespi M."/>
            <person name="Mangin B."/>
            <person name="Burke J.M."/>
            <person name="Salse J."/>
            <person name="Munos S."/>
            <person name="Vincourt P."/>
            <person name="Rieseberg L.H."/>
            <person name="Langlade N.B."/>
        </authorList>
    </citation>
    <scope>NUCLEOTIDE SEQUENCE</scope>
    <source>
        <tissue evidence="2">Leaves</tissue>
    </source>
</reference>
<dbReference type="AlphaFoldDB" id="A0A9K3IKY0"/>
<keyword evidence="3" id="KW-1185">Reference proteome</keyword>
<evidence type="ECO:0000313" key="2">
    <source>
        <dbReference type="EMBL" id="KAF5798806.1"/>
    </source>
</evidence>
<accession>A0A9K3IKY0</accession>
<name>A0A9K3IKY0_HELAN</name>
<protein>
    <submittedName>
        <fullName evidence="2">Uncharacterized protein</fullName>
    </submittedName>
</protein>
<evidence type="ECO:0000313" key="3">
    <source>
        <dbReference type="Proteomes" id="UP000215914"/>
    </source>
</evidence>
<dbReference type="EMBL" id="MNCJ02000332">
    <property type="protein sequence ID" value="KAF5756638.1"/>
    <property type="molecule type" value="Genomic_DNA"/>
</dbReference>
<dbReference type="Gramene" id="mRNA:HanXRQr2_Chr17g0817151">
    <property type="protein sequence ID" value="CDS:HanXRQr2_Chr17g0817151.1"/>
    <property type="gene ID" value="HanXRQr2_Chr17g0817151"/>
</dbReference>
<reference evidence="2" key="2">
    <citation type="submission" date="2020-06" db="EMBL/GenBank/DDBJ databases">
        <title>Helianthus annuus Genome sequencing and assembly Release 2.</title>
        <authorList>
            <person name="Gouzy J."/>
            <person name="Langlade N."/>
            <person name="Munos S."/>
        </authorList>
    </citation>
    <scope>NUCLEOTIDE SEQUENCE</scope>
    <source>
        <tissue evidence="2">Leaves</tissue>
    </source>
</reference>
<dbReference type="EMBL" id="MNCJ02000322">
    <property type="protein sequence ID" value="KAF5798806.1"/>
    <property type="molecule type" value="Genomic_DNA"/>
</dbReference>
<dbReference type="Gramene" id="mRNA:HanXRQr2_Chr07g0297221">
    <property type="protein sequence ID" value="CDS:HanXRQr2_Chr07g0297221.1"/>
    <property type="gene ID" value="HanXRQr2_Chr07g0297221"/>
</dbReference>
<sequence>MGLGSLQRLPETTTMVIDGEGWWRRMVVLMWLSGTNAGLIINCHLSAFEERFDFTIRNADVASIYLASFSDCSDDTCR</sequence>
<gene>
    <name evidence="2" type="ORF">HanXRQr2_Chr07g0297221</name>
    <name evidence="1" type="ORF">HanXRQr2_Chr17g0817151</name>
</gene>
<proteinExistence type="predicted"/>
<organism evidence="2 3">
    <name type="scientific">Helianthus annuus</name>
    <name type="common">Common sunflower</name>
    <dbReference type="NCBI Taxonomy" id="4232"/>
    <lineage>
        <taxon>Eukaryota</taxon>
        <taxon>Viridiplantae</taxon>
        <taxon>Streptophyta</taxon>
        <taxon>Embryophyta</taxon>
        <taxon>Tracheophyta</taxon>
        <taxon>Spermatophyta</taxon>
        <taxon>Magnoliopsida</taxon>
        <taxon>eudicotyledons</taxon>
        <taxon>Gunneridae</taxon>
        <taxon>Pentapetalae</taxon>
        <taxon>asterids</taxon>
        <taxon>campanulids</taxon>
        <taxon>Asterales</taxon>
        <taxon>Asteraceae</taxon>
        <taxon>Asteroideae</taxon>
        <taxon>Heliantheae alliance</taxon>
        <taxon>Heliantheae</taxon>
        <taxon>Helianthus</taxon>
    </lineage>
</organism>
<evidence type="ECO:0000313" key="1">
    <source>
        <dbReference type="EMBL" id="KAF5756638.1"/>
    </source>
</evidence>
<dbReference type="Proteomes" id="UP000215914">
    <property type="component" value="Unassembled WGS sequence"/>
</dbReference>
<comment type="caution">
    <text evidence="2">The sequence shown here is derived from an EMBL/GenBank/DDBJ whole genome shotgun (WGS) entry which is preliminary data.</text>
</comment>